<dbReference type="Proteomes" id="UP000184501">
    <property type="component" value="Unassembled WGS sequence"/>
</dbReference>
<dbReference type="STRING" id="2017.SAMN05444320_109204"/>
<sequence>MAHVVEAHALPDGQRNGSVQEGRGGPGSAGRAAGRRGGRS</sequence>
<proteinExistence type="predicted"/>
<protein>
    <submittedName>
        <fullName evidence="2">Uncharacterized protein</fullName>
    </submittedName>
</protein>
<reference evidence="2 3" key="1">
    <citation type="submission" date="2016-11" db="EMBL/GenBank/DDBJ databases">
        <authorList>
            <person name="Jaros S."/>
            <person name="Januszkiewicz K."/>
            <person name="Wedrychowicz H."/>
        </authorList>
    </citation>
    <scope>NUCLEOTIDE SEQUENCE [LARGE SCALE GENOMIC DNA]</scope>
    <source>
        <strain evidence="2 3">DSM 44523</strain>
    </source>
</reference>
<dbReference type="EMBL" id="FQVN01000009">
    <property type="protein sequence ID" value="SHG49865.1"/>
    <property type="molecule type" value="Genomic_DNA"/>
</dbReference>
<evidence type="ECO:0000313" key="3">
    <source>
        <dbReference type="Proteomes" id="UP000184501"/>
    </source>
</evidence>
<feature type="region of interest" description="Disordered" evidence="1">
    <location>
        <begin position="1"/>
        <end position="40"/>
    </location>
</feature>
<accession>A0A1M5KAQ8</accession>
<evidence type="ECO:0000313" key="2">
    <source>
        <dbReference type="EMBL" id="SHG49865.1"/>
    </source>
</evidence>
<name>A0A1M5KAQ8_STRHI</name>
<gene>
    <name evidence="2" type="ORF">SAMN05444320_109204</name>
</gene>
<organism evidence="2 3">
    <name type="scientific">Streptoalloteichus hindustanus</name>
    <dbReference type="NCBI Taxonomy" id="2017"/>
    <lineage>
        <taxon>Bacteria</taxon>
        <taxon>Bacillati</taxon>
        <taxon>Actinomycetota</taxon>
        <taxon>Actinomycetes</taxon>
        <taxon>Pseudonocardiales</taxon>
        <taxon>Pseudonocardiaceae</taxon>
        <taxon>Streptoalloteichus</taxon>
    </lineage>
</organism>
<keyword evidence="3" id="KW-1185">Reference proteome</keyword>
<dbReference type="AlphaFoldDB" id="A0A1M5KAQ8"/>
<evidence type="ECO:0000256" key="1">
    <source>
        <dbReference type="SAM" id="MobiDB-lite"/>
    </source>
</evidence>